<dbReference type="GO" id="GO:0003677">
    <property type="term" value="F:DNA binding"/>
    <property type="evidence" value="ECO:0007669"/>
    <property type="project" value="UniProtKB-KW"/>
</dbReference>
<dbReference type="InterPro" id="IPR036390">
    <property type="entry name" value="WH_DNA-bd_sf"/>
</dbReference>
<dbReference type="InterPro" id="IPR036388">
    <property type="entry name" value="WH-like_DNA-bd_sf"/>
</dbReference>
<dbReference type="OrthoDB" id="9793058at2"/>
<evidence type="ECO:0000256" key="2">
    <source>
        <dbReference type="ARBA" id="ARBA00023125"/>
    </source>
</evidence>
<protein>
    <submittedName>
        <fullName evidence="5">ArsR family transcriptional regulator</fullName>
    </submittedName>
</protein>
<evidence type="ECO:0000259" key="4">
    <source>
        <dbReference type="PROSITE" id="PS50987"/>
    </source>
</evidence>
<keyword evidence="6" id="KW-1185">Reference proteome</keyword>
<feature type="domain" description="HTH arsR-type" evidence="4">
    <location>
        <begin position="5"/>
        <end position="99"/>
    </location>
</feature>
<dbReference type="PANTHER" id="PTHR43132:SF2">
    <property type="entry name" value="ARSENICAL RESISTANCE OPERON REPRESSOR ARSR-RELATED"/>
    <property type="match status" value="1"/>
</dbReference>
<evidence type="ECO:0000256" key="3">
    <source>
        <dbReference type="ARBA" id="ARBA00023163"/>
    </source>
</evidence>
<dbReference type="GO" id="GO:0003700">
    <property type="term" value="F:DNA-binding transcription factor activity"/>
    <property type="evidence" value="ECO:0007669"/>
    <property type="project" value="InterPro"/>
</dbReference>
<dbReference type="PRINTS" id="PR00778">
    <property type="entry name" value="HTHARSR"/>
</dbReference>
<organism evidence="5 6">
    <name type="scientific">Candidatus Cryosericum terrychapinii</name>
    <dbReference type="NCBI Taxonomy" id="2290919"/>
    <lineage>
        <taxon>Bacteria</taxon>
        <taxon>Pseudomonadati</taxon>
        <taxon>Caldisericota/Cryosericota group</taxon>
        <taxon>Candidatus Cryosericota</taxon>
        <taxon>Candidatus Cryosericia</taxon>
        <taxon>Candidatus Cryosericales</taxon>
        <taxon>Candidatus Cryosericaceae</taxon>
        <taxon>Candidatus Cryosericum</taxon>
    </lineage>
</organism>
<evidence type="ECO:0000313" key="5">
    <source>
        <dbReference type="EMBL" id="RIE06414.1"/>
    </source>
</evidence>
<evidence type="ECO:0000256" key="1">
    <source>
        <dbReference type="ARBA" id="ARBA00023015"/>
    </source>
</evidence>
<dbReference type="InterPro" id="IPR011991">
    <property type="entry name" value="ArsR-like_HTH"/>
</dbReference>
<dbReference type="Pfam" id="PF01022">
    <property type="entry name" value="HTH_5"/>
    <property type="match status" value="1"/>
</dbReference>
<dbReference type="NCBIfam" id="NF033788">
    <property type="entry name" value="HTH_metalloreg"/>
    <property type="match status" value="1"/>
</dbReference>
<keyword evidence="1" id="KW-0805">Transcription regulation</keyword>
<keyword evidence="3" id="KW-0804">Transcription</keyword>
<dbReference type="EMBL" id="QXIS01000013">
    <property type="protein sequence ID" value="RIE06414.1"/>
    <property type="molecule type" value="Genomic_DNA"/>
</dbReference>
<name>A0A398D5N0_9BACT</name>
<dbReference type="Gene3D" id="1.10.10.10">
    <property type="entry name" value="Winged helix-like DNA-binding domain superfamily/Winged helix DNA-binding domain"/>
    <property type="match status" value="1"/>
</dbReference>
<sequence>MAMQMDGTGTVDMIAVAKALGDETRARIVGVLGVRALCVCEVKAALNLSQATVSDHVRVLLDAGLLSTSRESYWTLYAIREDLSLEILQFVSLLIDQVHTQFPEDRAHLADDPVFLCRAEARTGSVAGHPRALHRKTRRT</sequence>
<proteinExistence type="predicted"/>
<keyword evidence="2" id="KW-0238">DNA-binding</keyword>
<evidence type="ECO:0000313" key="6">
    <source>
        <dbReference type="Proteomes" id="UP000266328"/>
    </source>
</evidence>
<dbReference type="SMART" id="SM00418">
    <property type="entry name" value="HTH_ARSR"/>
    <property type="match status" value="1"/>
</dbReference>
<dbReference type="AlphaFoldDB" id="A0A398D5N0"/>
<dbReference type="SUPFAM" id="SSF46785">
    <property type="entry name" value="Winged helix' DNA-binding domain"/>
    <property type="match status" value="1"/>
</dbReference>
<dbReference type="Proteomes" id="UP000266328">
    <property type="component" value="Unassembled WGS sequence"/>
</dbReference>
<reference evidence="5 6" key="1">
    <citation type="submission" date="2018-09" db="EMBL/GenBank/DDBJ databases">
        <title>Discovery and Ecogenomic Context for Candidatus Cryosericales, a Global Caldiserica Order Active in Thawing Permafrost.</title>
        <authorList>
            <person name="Martinez M.A."/>
            <person name="Woodcroft B.J."/>
            <person name="Ignacio Espinoza J.C."/>
            <person name="Zayed A."/>
            <person name="Singleton C.M."/>
            <person name="Boyd J."/>
            <person name="Li Y.-F."/>
            <person name="Purvine S."/>
            <person name="Maughan H."/>
            <person name="Hodgkins S.B."/>
            <person name="Anderson D."/>
            <person name="Sederholm M."/>
            <person name="Temperton B."/>
            <person name="Saleska S.R."/>
            <person name="Tyson G.W."/>
            <person name="Rich V.I."/>
        </authorList>
    </citation>
    <scope>NUCLEOTIDE SEQUENCE [LARGE SCALE GENOMIC DNA]</scope>
    <source>
        <strain evidence="5 6">SMC7</strain>
    </source>
</reference>
<dbReference type="PROSITE" id="PS50987">
    <property type="entry name" value="HTH_ARSR_2"/>
    <property type="match status" value="1"/>
</dbReference>
<comment type="caution">
    <text evidence="5">The sequence shown here is derived from an EMBL/GenBank/DDBJ whole genome shotgun (WGS) entry which is preliminary data.</text>
</comment>
<dbReference type="PANTHER" id="PTHR43132">
    <property type="entry name" value="ARSENICAL RESISTANCE OPERON REPRESSOR ARSR-RELATED"/>
    <property type="match status" value="1"/>
</dbReference>
<dbReference type="CDD" id="cd00090">
    <property type="entry name" value="HTH_ARSR"/>
    <property type="match status" value="1"/>
</dbReference>
<accession>A0A398D5N0</accession>
<dbReference type="InterPro" id="IPR051011">
    <property type="entry name" value="Metal_resp_trans_reg"/>
</dbReference>
<dbReference type="InterPro" id="IPR001845">
    <property type="entry name" value="HTH_ArsR_DNA-bd_dom"/>
</dbReference>
<gene>
    <name evidence="5" type="ORF">SMC7_02395</name>
</gene>